<dbReference type="SUPFAM" id="SSF48208">
    <property type="entry name" value="Six-hairpin glycosidases"/>
    <property type="match status" value="1"/>
</dbReference>
<dbReference type="AlphaFoldDB" id="A0A8H3TN16"/>
<feature type="signal peptide" evidence="2">
    <location>
        <begin position="1"/>
        <end position="18"/>
    </location>
</feature>
<dbReference type="GO" id="GO:0005975">
    <property type="term" value="P:carbohydrate metabolic process"/>
    <property type="evidence" value="ECO:0007669"/>
    <property type="project" value="InterPro"/>
</dbReference>
<feature type="chain" id="PRO_5034180158" description="Six-hairpin glycosidase" evidence="2">
    <location>
        <begin position="19"/>
        <end position="442"/>
    </location>
</feature>
<evidence type="ECO:0008006" key="5">
    <source>
        <dbReference type="Google" id="ProtNLM"/>
    </source>
</evidence>
<dbReference type="PANTHER" id="PTHR41814:SF1">
    <property type="entry name" value="CELLULASE"/>
    <property type="match status" value="1"/>
</dbReference>
<dbReference type="Gene3D" id="1.50.10.10">
    <property type="match status" value="1"/>
</dbReference>
<name>A0A8H3TN16_9TREE</name>
<keyword evidence="1" id="KW-0378">Hydrolase</keyword>
<keyword evidence="4" id="KW-1185">Reference proteome</keyword>
<dbReference type="InterPro" id="IPR010905">
    <property type="entry name" value="Glyco_hydro_88"/>
</dbReference>
<dbReference type="Proteomes" id="UP000620104">
    <property type="component" value="Unassembled WGS sequence"/>
</dbReference>
<gene>
    <name evidence="3" type="ORF">NliqN6_0180</name>
</gene>
<reference evidence="3" key="1">
    <citation type="submission" date="2020-07" db="EMBL/GenBank/DDBJ databases">
        <title>Draft Genome Sequence of a Deep-Sea Yeast, Naganishia (Cryptococcus) liquefaciens strain N6.</title>
        <authorList>
            <person name="Han Y.W."/>
            <person name="Kajitani R."/>
            <person name="Morimoto H."/>
            <person name="Parhat M."/>
            <person name="Tsubouchi H."/>
            <person name="Bakenova O."/>
            <person name="Ogata M."/>
            <person name="Argunhan B."/>
            <person name="Aoki R."/>
            <person name="Kajiwara S."/>
            <person name="Itoh T."/>
            <person name="Iwasaki H."/>
        </authorList>
    </citation>
    <scope>NUCLEOTIDE SEQUENCE</scope>
    <source>
        <strain evidence="3">N6</strain>
    </source>
</reference>
<keyword evidence="2" id="KW-0732">Signal</keyword>
<dbReference type="InterPro" id="IPR012341">
    <property type="entry name" value="6hp_glycosidase-like_sf"/>
</dbReference>
<dbReference type="Pfam" id="PF07470">
    <property type="entry name" value="Glyco_hydro_88"/>
    <property type="match status" value="1"/>
</dbReference>
<protein>
    <recommendedName>
        <fullName evidence="5">Six-hairpin glycosidase</fullName>
    </recommendedName>
</protein>
<proteinExistence type="predicted"/>
<evidence type="ECO:0000313" key="3">
    <source>
        <dbReference type="EMBL" id="GHJ83778.1"/>
    </source>
</evidence>
<evidence type="ECO:0000256" key="1">
    <source>
        <dbReference type="ARBA" id="ARBA00022801"/>
    </source>
</evidence>
<dbReference type="GO" id="GO:0016787">
    <property type="term" value="F:hydrolase activity"/>
    <property type="evidence" value="ECO:0007669"/>
    <property type="project" value="UniProtKB-KW"/>
</dbReference>
<organism evidence="3 4">
    <name type="scientific">Naganishia liquefaciens</name>
    <dbReference type="NCBI Taxonomy" id="104408"/>
    <lineage>
        <taxon>Eukaryota</taxon>
        <taxon>Fungi</taxon>
        <taxon>Dikarya</taxon>
        <taxon>Basidiomycota</taxon>
        <taxon>Agaricomycotina</taxon>
        <taxon>Tremellomycetes</taxon>
        <taxon>Filobasidiales</taxon>
        <taxon>Filobasidiaceae</taxon>
        <taxon>Naganishia</taxon>
    </lineage>
</organism>
<evidence type="ECO:0000256" key="2">
    <source>
        <dbReference type="SAM" id="SignalP"/>
    </source>
</evidence>
<accession>A0A8H3TN16</accession>
<dbReference type="InterPro" id="IPR008928">
    <property type="entry name" value="6-hairpin_glycosidase_sf"/>
</dbReference>
<dbReference type="EMBL" id="BLZA01000005">
    <property type="protein sequence ID" value="GHJ83778.1"/>
    <property type="molecule type" value="Genomic_DNA"/>
</dbReference>
<dbReference type="PANTHER" id="PTHR41814">
    <property type="entry name" value="EXPRESSED PROTEIN"/>
    <property type="match status" value="1"/>
</dbReference>
<comment type="caution">
    <text evidence="3">The sequence shown here is derived from an EMBL/GenBank/DDBJ whole genome shotgun (WGS) entry which is preliminary data.</text>
</comment>
<dbReference type="OrthoDB" id="4138492at2759"/>
<evidence type="ECO:0000313" key="4">
    <source>
        <dbReference type="Proteomes" id="UP000620104"/>
    </source>
</evidence>
<sequence length="442" mass="46973">MRPPSPIVPLLLAVGAAAQSTTLGSAVGRATPSINNLAVAISDDTLAKVRDVMEQLCVYSWENGTKAEALLEYSYQDFSVFAPTFGNPLTDLSLSQSIPDDIIDIARVTLEQRPSSSNSSNAAFNGTGIGSLLEDGSSADPASLGIAVLLTNASQAVGTQEVKNVGWGQAAESELRYLLEEVPRNSQGAISHRADQAQLWSDFVYMVPPFLAYYGYMHSNQSLLQEAYNQCSLYRAGLQDPSTKLWRHIMEGTGASDPGLWATGNAWAAAGMLRVLATIMRSPYNDQMASQRSDLQAWTEEIIEAAKSRKAKDGLVHNYIDNSSTFEDTAGSTLLAAASYRLANLGLSSSHVDFANQIHSTVAARYINSTGHLTHAVDPLNFGKQGTSSPEGQAFILLMQAGYRDYTAAGGKDDTSAAAPTRVVGLGALGVALAAAVTLGLW</sequence>